<keyword evidence="4 11" id="KW-0662">Pyridine nucleotide biosynthesis</keyword>
<dbReference type="PANTHER" id="PTHR39321">
    <property type="entry name" value="NICOTINATE-NUCLEOTIDE ADENYLYLTRANSFERASE-RELATED"/>
    <property type="match status" value="1"/>
</dbReference>
<dbReference type="OrthoDB" id="5295945at2"/>
<dbReference type="Gene3D" id="3.40.50.620">
    <property type="entry name" value="HUPs"/>
    <property type="match status" value="1"/>
</dbReference>
<evidence type="ECO:0000256" key="3">
    <source>
        <dbReference type="ARBA" id="ARBA00009014"/>
    </source>
</evidence>
<protein>
    <recommendedName>
        <fullName evidence="11">Probable nicotinate-nucleotide adenylyltransferase</fullName>
        <ecNumber evidence="11">2.7.7.18</ecNumber>
    </recommendedName>
    <alternativeName>
        <fullName evidence="11">Deamido-NAD(+) diphosphorylase</fullName>
    </alternativeName>
    <alternativeName>
        <fullName evidence="11">Deamido-NAD(+) pyrophosphorylase</fullName>
    </alternativeName>
    <alternativeName>
        <fullName evidence="11">Nicotinate mononucleotide adenylyltransferase</fullName>
        <shortName evidence="11">NaMN adenylyltransferase</shortName>
    </alternativeName>
</protein>
<dbReference type="AlphaFoldDB" id="A0A6I3XIX8"/>
<dbReference type="NCBIfam" id="TIGR00482">
    <property type="entry name" value="nicotinate (nicotinamide) nucleotide adenylyltransferase"/>
    <property type="match status" value="1"/>
</dbReference>
<dbReference type="EC" id="2.7.7.18" evidence="11"/>
<keyword evidence="14" id="KW-1185">Reference proteome</keyword>
<dbReference type="HAMAP" id="MF_00244">
    <property type="entry name" value="NaMN_adenylyltr"/>
    <property type="match status" value="1"/>
</dbReference>
<evidence type="ECO:0000259" key="12">
    <source>
        <dbReference type="Pfam" id="PF01467"/>
    </source>
</evidence>
<comment type="catalytic activity">
    <reaction evidence="10 11">
        <text>nicotinate beta-D-ribonucleotide + ATP + H(+) = deamido-NAD(+) + diphosphate</text>
        <dbReference type="Rhea" id="RHEA:22860"/>
        <dbReference type="ChEBI" id="CHEBI:15378"/>
        <dbReference type="ChEBI" id="CHEBI:30616"/>
        <dbReference type="ChEBI" id="CHEBI:33019"/>
        <dbReference type="ChEBI" id="CHEBI:57502"/>
        <dbReference type="ChEBI" id="CHEBI:58437"/>
        <dbReference type="EC" id="2.7.7.18"/>
    </reaction>
</comment>
<dbReference type="InterPro" id="IPR005248">
    <property type="entry name" value="NadD/NMNAT"/>
</dbReference>
<keyword evidence="9 11" id="KW-0520">NAD</keyword>
<dbReference type="GO" id="GO:0004515">
    <property type="term" value="F:nicotinate-nucleotide adenylyltransferase activity"/>
    <property type="evidence" value="ECO:0007669"/>
    <property type="project" value="UniProtKB-UniRule"/>
</dbReference>
<accession>A0A6I3XIX8</accession>
<dbReference type="SUPFAM" id="SSF52374">
    <property type="entry name" value="Nucleotidylyl transferase"/>
    <property type="match status" value="1"/>
</dbReference>
<keyword evidence="7 11" id="KW-0547">Nucleotide-binding</keyword>
<evidence type="ECO:0000256" key="9">
    <source>
        <dbReference type="ARBA" id="ARBA00023027"/>
    </source>
</evidence>
<evidence type="ECO:0000256" key="10">
    <source>
        <dbReference type="ARBA" id="ARBA00048721"/>
    </source>
</evidence>
<evidence type="ECO:0000256" key="6">
    <source>
        <dbReference type="ARBA" id="ARBA00022695"/>
    </source>
</evidence>
<keyword evidence="6 11" id="KW-0548">Nucleotidyltransferase</keyword>
<dbReference type="GO" id="GO:0009435">
    <property type="term" value="P:NAD+ biosynthetic process"/>
    <property type="evidence" value="ECO:0007669"/>
    <property type="project" value="UniProtKB-UniRule"/>
</dbReference>
<dbReference type="GO" id="GO:0005524">
    <property type="term" value="F:ATP binding"/>
    <property type="evidence" value="ECO:0007669"/>
    <property type="project" value="UniProtKB-KW"/>
</dbReference>
<evidence type="ECO:0000256" key="2">
    <source>
        <dbReference type="ARBA" id="ARBA00005019"/>
    </source>
</evidence>
<proteinExistence type="inferred from homology"/>
<evidence type="ECO:0000256" key="1">
    <source>
        <dbReference type="ARBA" id="ARBA00002324"/>
    </source>
</evidence>
<evidence type="ECO:0000256" key="11">
    <source>
        <dbReference type="HAMAP-Rule" id="MF_00244"/>
    </source>
</evidence>
<name>A0A6I3XIX8_9BURK</name>
<dbReference type="CDD" id="cd02165">
    <property type="entry name" value="NMNAT"/>
    <property type="match status" value="1"/>
</dbReference>
<comment type="similarity">
    <text evidence="3 11">Belongs to the NadD family.</text>
</comment>
<comment type="pathway">
    <text evidence="2 11">Cofactor biosynthesis; NAD(+) biosynthesis; deamido-NAD(+) from nicotinate D-ribonucleotide: step 1/1.</text>
</comment>
<evidence type="ECO:0000256" key="5">
    <source>
        <dbReference type="ARBA" id="ARBA00022679"/>
    </source>
</evidence>
<dbReference type="NCBIfam" id="TIGR00125">
    <property type="entry name" value="cyt_tran_rel"/>
    <property type="match status" value="1"/>
</dbReference>
<gene>
    <name evidence="11 13" type="primary">nadD</name>
    <name evidence="13" type="ORF">GJV26_18745</name>
</gene>
<keyword evidence="8 11" id="KW-0067">ATP-binding</keyword>
<evidence type="ECO:0000256" key="8">
    <source>
        <dbReference type="ARBA" id="ARBA00022840"/>
    </source>
</evidence>
<comment type="function">
    <text evidence="1 11">Catalyzes the reversible adenylation of nicotinate mononucleotide (NaMN) to nicotinic acid adenine dinucleotide (NaAD).</text>
</comment>
<keyword evidence="5 11" id="KW-0808">Transferase</keyword>
<dbReference type="Proteomes" id="UP000431684">
    <property type="component" value="Unassembled WGS sequence"/>
</dbReference>
<dbReference type="PANTHER" id="PTHR39321:SF3">
    <property type="entry name" value="PHOSPHOPANTETHEINE ADENYLYLTRANSFERASE"/>
    <property type="match status" value="1"/>
</dbReference>
<evidence type="ECO:0000313" key="13">
    <source>
        <dbReference type="EMBL" id="MUI14480.1"/>
    </source>
</evidence>
<dbReference type="UniPathway" id="UPA00253">
    <property type="reaction ID" value="UER00332"/>
</dbReference>
<dbReference type="InterPro" id="IPR004821">
    <property type="entry name" value="Cyt_trans-like"/>
</dbReference>
<comment type="caution">
    <text evidence="13">The sequence shown here is derived from an EMBL/GenBank/DDBJ whole genome shotgun (WGS) entry which is preliminary data.</text>
</comment>
<dbReference type="Pfam" id="PF01467">
    <property type="entry name" value="CTP_transf_like"/>
    <property type="match status" value="1"/>
</dbReference>
<dbReference type="InterPro" id="IPR014729">
    <property type="entry name" value="Rossmann-like_a/b/a_fold"/>
</dbReference>
<sequence>MALRLAPRGWHARGGADHRFPAAPRLAGVTGSYPASRSASQSTCVLLLGGSFDPVHNGHVALGATFARLLGASELRVIPTVPWQKSSLVATPEQRADMAALAFAALPCRVVIDRQEIERGRPTYTVETLRALRAELGPEVSLCFLMGADQLQRLDTWHDWHDLFGLAHLCVAARPGFTLDGPDIPAAVAAEFRNRLVPAERLCSRPAGQTCIAPDMAVDISSTRLRELLAAGNFKHDSGSPISAPVLDYIRQHNLYKK</sequence>
<organism evidence="13 14">
    <name type="scientific">Pseudoduganella dura</name>
    <dbReference type="NCBI Taxonomy" id="321982"/>
    <lineage>
        <taxon>Bacteria</taxon>
        <taxon>Pseudomonadati</taxon>
        <taxon>Pseudomonadota</taxon>
        <taxon>Betaproteobacteria</taxon>
        <taxon>Burkholderiales</taxon>
        <taxon>Oxalobacteraceae</taxon>
        <taxon>Telluria group</taxon>
        <taxon>Pseudoduganella</taxon>
    </lineage>
</organism>
<evidence type="ECO:0000313" key="14">
    <source>
        <dbReference type="Proteomes" id="UP000431684"/>
    </source>
</evidence>
<dbReference type="EMBL" id="WNWM01000002">
    <property type="protein sequence ID" value="MUI14480.1"/>
    <property type="molecule type" value="Genomic_DNA"/>
</dbReference>
<reference evidence="13 14" key="1">
    <citation type="submission" date="2019-11" db="EMBL/GenBank/DDBJ databases">
        <title>Draft Genome Sequences of Six Type Strains of the Genus Massilia.</title>
        <authorList>
            <person name="Miess H."/>
            <person name="Frediansyah A."/>
            <person name="Goeker M."/>
            <person name="Gross H."/>
        </authorList>
    </citation>
    <scope>NUCLEOTIDE SEQUENCE [LARGE SCALE GENOMIC DNA]</scope>
    <source>
        <strain evidence="13 14">DSM 17513</strain>
    </source>
</reference>
<evidence type="ECO:0000256" key="4">
    <source>
        <dbReference type="ARBA" id="ARBA00022642"/>
    </source>
</evidence>
<evidence type="ECO:0000256" key="7">
    <source>
        <dbReference type="ARBA" id="ARBA00022741"/>
    </source>
</evidence>
<feature type="domain" description="Cytidyltransferase-like" evidence="12">
    <location>
        <begin position="47"/>
        <end position="227"/>
    </location>
</feature>